<dbReference type="EC" id="3.1.26.4" evidence="2"/>
<evidence type="ECO:0000256" key="3">
    <source>
        <dbReference type="SAM" id="Coils"/>
    </source>
</evidence>
<dbReference type="PROSITE" id="PS50994">
    <property type="entry name" value="INTEGRASE"/>
    <property type="match status" value="1"/>
</dbReference>
<feature type="region of interest" description="Disordered" evidence="4">
    <location>
        <begin position="295"/>
        <end position="323"/>
    </location>
</feature>
<feature type="domain" description="Integrase catalytic" evidence="7">
    <location>
        <begin position="2001"/>
        <end position="2166"/>
    </location>
</feature>
<feature type="coiled-coil region" evidence="3">
    <location>
        <begin position="1953"/>
        <end position="1980"/>
    </location>
</feature>
<dbReference type="Gene3D" id="3.10.10.10">
    <property type="entry name" value="HIV Type 1 Reverse Transcriptase, subunit A, domain 1"/>
    <property type="match status" value="1"/>
</dbReference>
<dbReference type="PROSITE" id="PS50879">
    <property type="entry name" value="RNASE_H_1"/>
    <property type="match status" value="1"/>
</dbReference>
<feature type="compositionally biased region" description="Pro residues" evidence="4">
    <location>
        <begin position="599"/>
        <end position="611"/>
    </location>
</feature>
<sequence length="2206" mass="250217">MADNLDPISDWEQRSEGGEPTDVDTPNVRGIVTEHLRNLMPQLAESRGFRPIWEPPRRVERIAINVTLYLGDIGTTVIPGQDKTYWNPANRYLNHQAGVALALQQRWPQAFETQKRSMERTNRIPTEGKTFWVLRVNDKYATHCIQCCYDPAGRQNATQQAQTLNEMYEGAVRATTTPDIVTAIFGIGEFQYNIDVSIRQLRRVTEQNRDKIFHVVLKDALLFERVKSNFQQGMAETPYNPEMEQAQEGDLVNPIRETPIHRYPNLTPINMGASPILPTAPEGDVVNPVRETPTHRYPNPTPINMGASPRLSATPAASDERVPVSPVAPVRVSPLRTTVGSQAEQSKGKLLSTGGVMGRIVRAPLDEIPGMGGKKPYVLIFRRQGDGYLSKPIYWGEVRRLVGAATVQNNLAAELEYNLAYTAGQPPRNYYYFLNLGGLREKVSTIAVGLIREDEGILDLESHLHRGMNEAAVASTEEGRPARVLVIRLRNAGAKMGGQTERNFMIQVASVFPWETLRDLLVPYVILVQKNEHEELMSEALLQSYAQYAQGQTASFEHLTRSLNISFPEEVERPTAENRSATPTRHWLPQLVEEIEPVNLPPPPPIQPDPPGIQSDVEWPPPLGEPEDDFLNLPAYRPRLVRTQTEMHLDRQYPENMGRSEERTQTPHPIARVNTTGNPVSAEETTPPAWSYLPPLSVAPDITTNQNSSYTPEGLNRSRGTRVTIRESVNNTRRTSPVDPPNPVPIYPGNSMPSGRYARGRVPRAKAVNLKPYRPDRPPALPPVWRTEDGGYYNPTLEGRPTGPIQHHHPMPVWYDCTSEERQLIPKSPSSRDVYEMEGVGTPWKNAYVAAGYDYYRQGCIRRDRSVERYSQHEDDQEEDEVDIREPMAYSTPKREEEDLDRYATREGSRRHDLSPLRTQQRGRMSRLYESSLRITATEIIPDRESDESDLEYLHKCLEQGLTLEDLDEPEMITLMRMKSRLQIPKGWKISDLMRTTVHPPGVDKIEDKITKLVEDIRKGKTNLQIGMQSLVALGGSQKHQERLLTLLGTDSADRLSCQWDTMTQVEKEIATRSYDRMTAHKWAKNGRRPRNGPNDKKLGKTQEQSSGADQLPVRHPKGKQQAKTTRRNTSLVGHPGSTQEALHDSRRVEESIKRGERPDEGEAESMGRQVRTEEGFSKAEDPITAIVRTAYFQDGLLRAKLPTGEEFIIDTGAEISVDQITEEHKFIAKGMACMANGEEVMMEFYQRPDGMTVMAGKEKLLGISDITRAVNVRYMKEINNEKEMDRIMQNTRINNKDRLKQILNTGKYAKFKNDCGYVKDYVYMIKGIMPGTEKQYPLGKGQEEILKTIKELESIGVVKRVENPPCILPIQAVPKPDGTYRLVHNLKELNRRTEKDVRILLDPQEAVRTAKTGRYKTCIDLANGFWSVPLDEMSMLKTCFMVNRQAYCWTRLPQGYVNSPNVFQSLVESTLEGLDLTVYIDDIYFCHDDEEEHLFMLEEVISRLTKRGFLIGLKKCTIGEEKCKYLGFEITDEGRQIHSEYFDSIPIPTDLIEAERVMGKLEYVAAHIPQYASLARPGHALKKGMRIRGERGKLKTTNRPLTEQEKDTIKEIIKKAKATQIILTTRINNTPLRVELLISKEGGTMMAFNSTDQTPCMMKSMKFTPTELKYSPIEQYLCVAFKYYRFLRNAGNPPYIIYVTTYPMLKEVSKGSVEATKALGSRWGKWQIMLSDDSVYFQHKYTLKEVQAQTQAPDPQWVIYTDGSKRTTEDFAKWAYLAKDLTTGKSVVSSGIIDESMYNRDDITAQLAEVTAVVEALAFADKRKIKKLKIVTDSRYVEQAMNEELPIWEGTGYKRNTGKDLKHQTCWKIIATLRKGKEVSVEHIHSHTDGDSAHHIGNREVDAVAQARSLILHQHIIFPKAWENEQGYICVPEDESKHYIKAFHELLGHIGLARLRIRLKEAKVIIKRLKDVFQEVKTQCEGCQVKGGTRKADVKDLPIAVPDPGEHYSADIAYMTPIGEKRNKYALVVVDNAGGDGEMFPLRVMTASNIAQGLCRFFSSRKTAKSLRTDNAMNFRGNPIQRLLEQLGIKHVASIPYKSNTNGVAERAIRTIKELISADLKTKWDTPLGILALNRHVSLPNLKPHRVLKDEKGNTHPFKEGDTVWHKNKTELTLKTVTKIEGNKITLNTGEIVHPHQINIRKKDD</sequence>
<evidence type="ECO:0000313" key="9">
    <source>
        <dbReference type="Proteomes" id="UP001591681"/>
    </source>
</evidence>
<feature type="compositionally biased region" description="Polar residues" evidence="4">
    <location>
        <begin position="1128"/>
        <end position="1141"/>
    </location>
</feature>
<dbReference type="InterPro" id="IPR012337">
    <property type="entry name" value="RNaseH-like_sf"/>
</dbReference>
<dbReference type="InterPro" id="IPR043128">
    <property type="entry name" value="Rev_trsase/Diguanyl_cyclase"/>
</dbReference>
<dbReference type="PROSITE" id="PS50878">
    <property type="entry name" value="RT_POL"/>
    <property type="match status" value="1"/>
</dbReference>
<feature type="region of interest" description="Disordered" evidence="4">
    <location>
        <begin position="868"/>
        <end position="925"/>
    </location>
</feature>
<dbReference type="InterPro" id="IPR043502">
    <property type="entry name" value="DNA/RNA_pol_sf"/>
</dbReference>
<dbReference type="Proteomes" id="UP001591681">
    <property type="component" value="Unassembled WGS sequence"/>
</dbReference>
<dbReference type="GO" id="GO:0006259">
    <property type="term" value="P:DNA metabolic process"/>
    <property type="evidence" value="ECO:0007669"/>
    <property type="project" value="UniProtKB-ARBA"/>
</dbReference>
<dbReference type="Pfam" id="PF00665">
    <property type="entry name" value="rve"/>
    <property type="match status" value="1"/>
</dbReference>
<feature type="compositionally biased region" description="Basic and acidic residues" evidence="4">
    <location>
        <begin position="1142"/>
        <end position="1161"/>
    </location>
</feature>
<dbReference type="Gene3D" id="3.30.70.270">
    <property type="match status" value="1"/>
</dbReference>
<comment type="similarity">
    <text evidence="1">Belongs to the beta type-B retroviral polymerase family. HERV class-II K(HML-2) pol subfamily.</text>
</comment>
<feature type="compositionally biased region" description="Basic and acidic residues" evidence="4">
    <location>
        <begin position="893"/>
        <end position="915"/>
    </location>
</feature>
<gene>
    <name evidence="8" type="ORF">ACEWY4_011665</name>
</gene>
<evidence type="ECO:0000313" key="8">
    <source>
        <dbReference type="EMBL" id="KAL2091867.1"/>
    </source>
</evidence>
<feature type="compositionally biased region" description="Basic residues" evidence="4">
    <location>
        <begin position="1115"/>
        <end position="1127"/>
    </location>
</feature>
<dbReference type="Gene3D" id="1.10.340.70">
    <property type="match status" value="1"/>
</dbReference>
<dbReference type="SUPFAM" id="SSF56672">
    <property type="entry name" value="DNA/RNA polymerases"/>
    <property type="match status" value="1"/>
</dbReference>
<protein>
    <recommendedName>
        <fullName evidence="2">ribonuclease H</fullName>
        <ecNumber evidence="2">3.1.26.4</ecNumber>
    </recommendedName>
</protein>
<feature type="region of interest" description="Disordered" evidence="4">
    <location>
        <begin position="655"/>
        <end position="692"/>
    </location>
</feature>
<feature type="region of interest" description="Disordered" evidence="4">
    <location>
        <begin position="1"/>
        <end position="27"/>
    </location>
</feature>
<feature type="compositionally biased region" description="Basic residues" evidence="4">
    <location>
        <begin position="1080"/>
        <end position="1091"/>
    </location>
</feature>
<evidence type="ECO:0000259" key="7">
    <source>
        <dbReference type="PROSITE" id="PS50994"/>
    </source>
</evidence>
<dbReference type="InterPro" id="IPR000477">
    <property type="entry name" value="RT_dom"/>
</dbReference>
<organism evidence="8 9">
    <name type="scientific">Coilia grayii</name>
    <name type="common">Gray's grenadier anchovy</name>
    <dbReference type="NCBI Taxonomy" id="363190"/>
    <lineage>
        <taxon>Eukaryota</taxon>
        <taxon>Metazoa</taxon>
        <taxon>Chordata</taxon>
        <taxon>Craniata</taxon>
        <taxon>Vertebrata</taxon>
        <taxon>Euteleostomi</taxon>
        <taxon>Actinopterygii</taxon>
        <taxon>Neopterygii</taxon>
        <taxon>Teleostei</taxon>
        <taxon>Clupei</taxon>
        <taxon>Clupeiformes</taxon>
        <taxon>Clupeoidei</taxon>
        <taxon>Engraulidae</taxon>
        <taxon>Coilinae</taxon>
        <taxon>Coilia</taxon>
    </lineage>
</organism>
<dbReference type="InterPro" id="IPR043472">
    <property type="entry name" value="Macro_dom-like"/>
</dbReference>
<feature type="region of interest" description="Disordered" evidence="4">
    <location>
        <begin position="730"/>
        <end position="758"/>
    </location>
</feature>
<name>A0ABD1JYE0_9TELE</name>
<feature type="domain" description="Reverse transcriptase" evidence="5">
    <location>
        <begin position="1355"/>
        <end position="1531"/>
    </location>
</feature>
<dbReference type="PANTHER" id="PTHR37984">
    <property type="entry name" value="PROTEIN CBG26694"/>
    <property type="match status" value="1"/>
</dbReference>
<dbReference type="InterPro" id="IPR002156">
    <property type="entry name" value="RNaseH_domain"/>
</dbReference>
<dbReference type="InterPro" id="IPR001584">
    <property type="entry name" value="Integrase_cat-core"/>
</dbReference>
<keyword evidence="3" id="KW-0175">Coiled coil</keyword>
<dbReference type="InterPro" id="IPR050951">
    <property type="entry name" value="Retrovirus_Pol_polyprotein"/>
</dbReference>
<dbReference type="EMBL" id="JBHFQA010000010">
    <property type="protein sequence ID" value="KAL2091867.1"/>
    <property type="molecule type" value="Genomic_DNA"/>
</dbReference>
<feature type="region of interest" description="Disordered" evidence="4">
    <location>
        <begin position="596"/>
        <end position="626"/>
    </location>
</feature>
<dbReference type="SUPFAM" id="SSF53098">
    <property type="entry name" value="Ribonuclease H-like"/>
    <property type="match status" value="2"/>
</dbReference>
<evidence type="ECO:0000259" key="6">
    <source>
        <dbReference type="PROSITE" id="PS50879"/>
    </source>
</evidence>
<comment type="caution">
    <text evidence="8">The sequence shown here is derived from an EMBL/GenBank/DDBJ whole genome shotgun (WGS) entry which is preliminary data.</text>
</comment>
<dbReference type="PANTHER" id="PTHR37984:SF5">
    <property type="entry name" value="PROTEIN NYNRIN-LIKE"/>
    <property type="match status" value="1"/>
</dbReference>
<dbReference type="Pfam" id="PF00078">
    <property type="entry name" value="RVT_1"/>
    <property type="match status" value="1"/>
</dbReference>
<evidence type="ECO:0000256" key="4">
    <source>
        <dbReference type="SAM" id="MobiDB-lite"/>
    </source>
</evidence>
<feature type="domain" description="RNase H type-1" evidence="6">
    <location>
        <begin position="1754"/>
        <end position="1911"/>
    </location>
</feature>
<evidence type="ECO:0000259" key="5">
    <source>
        <dbReference type="PROSITE" id="PS50878"/>
    </source>
</evidence>
<dbReference type="InterPro" id="IPR036397">
    <property type="entry name" value="RNaseH_sf"/>
</dbReference>
<feature type="region of interest" description="Disordered" evidence="4">
    <location>
        <begin position="1080"/>
        <end position="1178"/>
    </location>
</feature>
<accession>A0ABD1JYE0</accession>
<dbReference type="GO" id="GO:0004523">
    <property type="term" value="F:RNA-DNA hybrid ribonuclease activity"/>
    <property type="evidence" value="ECO:0007669"/>
    <property type="project" value="UniProtKB-EC"/>
</dbReference>
<proteinExistence type="inferred from homology"/>
<reference evidence="8 9" key="1">
    <citation type="submission" date="2024-09" db="EMBL/GenBank/DDBJ databases">
        <title>A chromosome-level genome assembly of Gray's grenadier anchovy, Coilia grayii.</title>
        <authorList>
            <person name="Fu Z."/>
        </authorList>
    </citation>
    <scope>NUCLEOTIDE SEQUENCE [LARGE SCALE GENOMIC DNA]</scope>
    <source>
        <strain evidence="8">G4</strain>
        <tissue evidence="8">Muscle</tissue>
    </source>
</reference>
<evidence type="ECO:0000256" key="1">
    <source>
        <dbReference type="ARBA" id="ARBA00010879"/>
    </source>
</evidence>
<keyword evidence="9" id="KW-1185">Reference proteome</keyword>
<dbReference type="Gene3D" id="3.30.420.10">
    <property type="entry name" value="Ribonuclease H-like superfamily/Ribonuclease H"/>
    <property type="match status" value="2"/>
</dbReference>
<feature type="compositionally biased region" description="Basic and acidic residues" evidence="4">
    <location>
        <begin position="655"/>
        <end position="665"/>
    </location>
</feature>
<dbReference type="Pfam" id="PF00075">
    <property type="entry name" value="RNase_H"/>
    <property type="match status" value="1"/>
</dbReference>
<dbReference type="SUPFAM" id="SSF52949">
    <property type="entry name" value="Macro domain-like"/>
    <property type="match status" value="1"/>
</dbReference>
<evidence type="ECO:0000256" key="2">
    <source>
        <dbReference type="ARBA" id="ARBA00012180"/>
    </source>
</evidence>